<dbReference type="InterPro" id="IPR039322">
    <property type="entry name" value="MOM1"/>
</dbReference>
<feature type="compositionally biased region" description="Basic and acidic residues" evidence="7">
    <location>
        <begin position="142"/>
        <end position="152"/>
    </location>
</feature>
<dbReference type="GO" id="GO:0031507">
    <property type="term" value="P:heterochromatin formation"/>
    <property type="evidence" value="ECO:0007669"/>
    <property type="project" value="InterPro"/>
</dbReference>
<dbReference type="InterPro" id="IPR001650">
    <property type="entry name" value="Helicase_C-like"/>
</dbReference>
<keyword evidence="1" id="KW-0479">Metal-binding</keyword>
<dbReference type="CDD" id="cd18793">
    <property type="entry name" value="SF2_C_SNF"/>
    <property type="match status" value="1"/>
</dbReference>
<evidence type="ECO:0000256" key="5">
    <source>
        <dbReference type="ARBA" id="ARBA00022833"/>
    </source>
</evidence>
<dbReference type="InterPro" id="IPR001965">
    <property type="entry name" value="Znf_PHD"/>
</dbReference>
<dbReference type="SMART" id="SM00249">
    <property type="entry name" value="PHD"/>
    <property type="match status" value="1"/>
</dbReference>
<dbReference type="InterPro" id="IPR027417">
    <property type="entry name" value="P-loop_NTPase"/>
</dbReference>
<dbReference type="InterPro" id="IPR000953">
    <property type="entry name" value="Chromo/chromo_shadow_dom"/>
</dbReference>
<dbReference type="InterPro" id="IPR056882">
    <property type="entry name" value="MOM1_dom"/>
</dbReference>
<dbReference type="InterPro" id="IPR013083">
    <property type="entry name" value="Znf_RING/FYVE/PHD"/>
</dbReference>
<feature type="domain" description="Chromo" evidence="8">
    <location>
        <begin position="552"/>
        <end position="628"/>
    </location>
</feature>
<dbReference type="Pfam" id="PF25029">
    <property type="entry name" value="MOM1"/>
    <property type="match status" value="1"/>
</dbReference>
<evidence type="ECO:0008006" key="12">
    <source>
        <dbReference type="Google" id="ProtNLM"/>
    </source>
</evidence>
<dbReference type="Gene3D" id="2.40.50.40">
    <property type="match status" value="2"/>
</dbReference>
<dbReference type="Pfam" id="PF00176">
    <property type="entry name" value="SNF2-rel_dom"/>
    <property type="match status" value="1"/>
</dbReference>
<feature type="region of interest" description="Disordered" evidence="7">
    <location>
        <begin position="1273"/>
        <end position="1308"/>
    </location>
</feature>
<dbReference type="GO" id="GO:0016787">
    <property type="term" value="F:hydrolase activity"/>
    <property type="evidence" value="ECO:0007669"/>
    <property type="project" value="UniProtKB-KW"/>
</dbReference>
<dbReference type="GO" id="GO:0005524">
    <property type="term" value="F:ATP binding"/>
    <property type="evidence" value="ECO:0007669"/>
    <property type="project" value="InterPro"/>
</dbReference>
<feature type="domain" description="Helicase C-terminal" evidence="9">
    <location>
        <begin position="977"/>
        <end position="1142"/>
    </location>
</feature>
<keyword evidence="5" id="KW-0862">Zinc</keyword>
<dbReference type="InterPro" id="IPR038718">
    <property type="entry name" value="SNF2-like_sf"/>
</dbReference>
<feature type="compositionally biased region" description="Basic residues" evidence="7">
    <location>
        <begin position="89"/>
        <end position="104"/>
    </location>
</feature>
<dbReference type="Proteomes" id="UP000823749">
    <property type="component" value="Chromosome 13"/>
</dbReference>
<dbReference type="Gene3D" id="6.10.250.1310">
    <property type="match status" value="1"/>
</dbReference>
<dbReference type="Gene3D" id="3.40.50.10810">
    <property type="entry name" value="Tandem AAA-ATPase domain"/>
    <property type="match status" value="1"/>
</dbReference>
<evidence type="ECO:0000256" key="6">
    <source>
        <dbReference type="SAM" id="Coils"/>
    </source>
</evidence>
<feature type="region of interest" description="Disordered" evidence="7">
    <location>
        <begin position="1777"/>
        <end position="1811"/>
    </location>
</feature>
<dbReference type="Pfam" id="PF00271">
    <property type="entry name" value="Helicase_C"/>
    <property type="match status" value="1"/>
</dbReference>
<evidence type="ECO:0000256" key="3">
    <source>
        <dbReference type="ARBA" id="ARBA00022771"/>
    </source>
</evidence>
<evidence type="ECO:0000313" key="11">
    <source>
        <dbReference type="Proteomes" id="UP000823749"/>
    </source>
</evidence>
<organism evidence="10 11">
    <name type="scientific">Rhododendron griersonianum</name>
    <dbReference type="NCBI Taxonomy" id="479676"/>
    <lineage>
        <taxon>Eukaryota</taxon>
        <taxon>Viridiplantae</taxon>
        <taxon>Streptophyta</taxon>
        <taxon>Embryophyta</taxon>
        <taxon>Tracheophyta</taxon>
        <taxon>Spermatophyta</taxon>
        <taxon>Magnoliopsida</taxon>
        <taxon>eudicotyledons</taxon>
        <taxon>Gunneridae</taxon>
        <taxon>Pentapetalae</taxon>
        <taxon>asterids</taxon>
        <taxon>Ericales</taxon>
        <taxon>Ericaceae</taxon>
        <taxon>Ericoideae</taxon>
        <taxon>Rhodoreae</taxon>
        <taxon>Rhododendron</taxon>
    </lineage>
</organism>
<evidence type="ECO:0000256" key="4">
    <source>
        <dbReference type="ARBA" id="ARBA00022801"/>
    </source>
</evidence>
<feature type="domain" description="Chromo" evidence="8">
    <location>
        <begin position="476"/>
        <end position="545"/>
    </location>
</feature>
<feature type="region of interest" description="Disordered" evidence="7">
    <location>
        <begin position="1597"/>
        <end position="1623"/>
    </location>
</feature>
<keyword evidence="11" id="KW-1185">Reference proteome</keyword>
<dbReference type="SUPFAM" id="SSF52540">
    <property type="entry name" value="P-loop containing nucleoside triphosphate hydrolases"/>
    <property type="match status" value="2"/>
</dbReference>
<dbReference type="PROSITE" id="PS50013">
    <property type="entry name" value="CHROMO_2"/>
    <property type="match status" value="2"/>
</dbReference>
<gene>
    <name evidence="10" type="ORF">RHGRI_036535</name>
</gene>
<dbReference type="Gene3D" id="3.30.40.10">
    <property type="entry name" value="Zinc/RING finger domain, C3HC4 (zinc finger)"/>
    <property type="match status" value="1"/>
</dbReference>
<feature type="region of interest" description="Disordered" evidence="7">
    <location>
        <begin position="2017"/>
        <end position="2048"/>
    </location>
</feature>
<dbReference type="InterPro" id="IPR000330">
    <property type="entry name" value="SNF2_N"/>
</dbReference>
<feature type="region of interest" description="Disordered" evidence="7">
    <location>
        <begin position="142"/>
        <end position="161"/>
    </location>
</feature>
<keyword evidence="2" id="KW-0677">Repeat</keyword>
<comment type="caution">
    <text evidence="10">The sequence shown here is derived from an EMBL/GenBank/DDBJ whole genome shotgun (WGS) entry which is preliminary data.</text>
</comment>
<feature type="compositionally biased region" description="Basic and acidic residues" evidence="7">
    <location>
        <begin position="229"/>
        <end position="243"/>
    </location>
</feature>
<feature type="compositionally biased region" description="Basic and acidic residues" evidence="7">
    <location>
        <begin position="1292"/>
        <end position="1305"/>
    </location>
</feature>
<feature type="region of interest" description="Disordered" evidence="7">
    <location>
        <begin position="1"/>
        <end position="127"/>
    </location>
</feature>
<feature type="coiled-coil region" evidence="6">
    <location>
        <begin position="1508"/>
        <end position="1581"/>
    </location>
</feature>
<sequence length="2169" mass="240908">MANDTRSTRRSKDDESTSSRKKAVVEIAGTSGLRRSTRGTPSREQITTSPSTTRKSGRLESMTPRTPPVKRKSEIVDKHNISSPLRRSDRFKKHRRSDRFKKHQSASSSGTKEIEKGSRSSDVKSNKLKIEKSVKWLTLEGREANGIEKKDPNPVGVKRKRMDARTLRTFFKPQRRRDTVPDVVEELERPDKLSPDDTSCCGSCFSKQLGDGEDGTECCGERMEEKQSGKCTEETSEQGRDSTLKNSEAEAVGNDGEVEVSCSSKLCSSREEPCYSSAEESLNPSKSGQKLKRQRFNARVCMLRSIFGLSFDLWRVENDSPEPELCLDVALNNGLHCSPVLKDSGELEANVQRSVEENDGTAQEESPSIVQIDGHQNMCVICKLGRKLMWFGLTSEGPRVDMSSPGIGSSGQAFEGVRAARSLGGFVGGKCCDGKGCKKSYHPSCLDLPLDDVPTVWHCLSCVQKKIESGVHSVSEGVESIWDSREVEVQDTEYGLQKQNQYFVKYKGLAHIHNGWVPERQLVLEAPLLVSKFNENNKVVKWREEWKMPHRLLKKRLLSSPKQQEENQIEPNGDTSHCHCEWLVKWCGLDYEYATWELESAAFLHSPLAQSLMRKYENRHQRAKRATSSSLLDKVASESEYAINLFSLTPTVLQNKKGPLVKVSKLPAGVFPGTDYNQLTFTVNKLREHWHKGQNAVLFDDQERVQKMILFIGSLASNISHPFLVISDSSALSLWEAEFSRLDSSIDVVVYSGKEDSRRIIRTCEFYEEGGCIMFQVLLSPIEALVKQDFEMLECLRWEAIIVDECQCSVISKHFEHIKMLSTEVRFLLYNGQLKDCRAEHLNLLSLLESPSDLDTSDDQENDLDNNFGKLKERLSRFIVFDCKPDFSRFLEYWVPVQISNVQLEQYCATLHSNYASLRSLSKKDPFGTLHSILISTRKSCDHPYLVDPLLQGVLTKDLPVVEFLGVGIKASGKLQLLDTILSNIRDRGLRVIILFQSIGGRDTIGDILEDFVGQRFGSDSYERLDGGFLSSKKKQAALNKFNDKGSGRFVFLLENRACNCSIKFSSVDGVVIFNGDWNPTNDIRALQKVSISSSVEQIKVFRLYSPCTVEENVLVLATQDETLDIQSLSLSTIHMLLMWGGSYLFNKLDEFHGGNISTTSASSKSELSILKDVAKEFLNVLFQERENNHPNSSLVIQVQHSGGTYRKNVSLLGELKIQLPDGAEPAFFWTKLLEGRNPQWRYSSGQLQRNRKRVQNFGDLLKQPELEADEVGKKRKKVVNSKADPASLRASLKEGGELSRDRGGGSELNMVDSEEAIGVRDVQGSLHAFLKREISTLCGILKLTEDVKDMVGKFLEYIIHNHVVNSEPASILQAFQISLCWIAASIGKSKSDRYKIDRKESLLLAKKHLNFRCTEEEANEVYLMMRPLKKTFLSRLENFKESERPQDALVAAEDTVKEPPDARMSPSIAFRPKNVKVEIEERSENQESVEDLVLSHPEGTTLNKKCAMQLTKVIRKQQEEIQEVRRILEEERVQLENQHRVDSTLVRSIHGNNPVGLDKLRRLEDEFAKKKEEHNRKKDMHLKEVVKKQLAERNKMRQAGALSMGRPKSSEQAEPSCELPLDGSGFGGTKNIVSVSRCLAEDQCSNGILASGMAPCVISSTATSEAVRGGVAVETPAVAVCPNNESSAVNSIAPENNASVDLPSAEEQIRDEAPSSIQDTPVLQDKRSQLLTSSGIPDIDELARENQNVLGAEVPPLHATDGSPEAVVIEHFNQLQLSPPSGSPVGPNQHYPHLASPVEQPPQSDGPVASLNAELSQHVENPSPSVPSDPVVLHTGANQLSGAFRNAEALSQLGVMEALPNQVVSSTPLGTRMPAKSYADPLTTELERLRKQTEQTNTAHKDTILLLKSDLEKEIEEVIAEIGQKYVAKLNSEEAAFAQKKMELDTYHIKVLMNKRLAHAFRSKCLERSSGALEMRRAVVPSASQQTTALPLQIVPHSSALFSSMPNRPPLISPIGPSPGNLQTASERRAPAPHLQPFRSPPSTSARNLPIASPTVPHLVPSQPPPPPPFPMPPTYRSGLYNTAPHPEVAGGSPSLHNPSLSAMSLLLHMNNQPGANPPNILSPHPDLRSSFDALDISQFGSGGGDGMFNLASSGVATDVVCLSDDDE</sequence>
<dbReference type="PANTHER" id="PTHR35116:SF2">
    <property type="entry name" value="ATP-DEPENDENT HELICASE FAMILY PROTEIN-RELATED"/>
    <property type="match status" value="1"/>
</dbReference>
<evidence type="ECO:0000256" key="1">
    <source>
        <dbReference type="ARBA" id="ARBA00022723"/>
    </source>
</evidence>
<evidence type="ECO:0000256" key="7">
    <source>
        <dbReference type="SAM" id="MobiDB-lite"/>
    </source>
</evidence>
<dbReference type="PROSITE" id="PS51194">
    <property type="entry name" value="HELICASE_CTER"/>
    <property type="match status" value="1"/>
</dbReference>
<dbReference type="Gene3D" id="3.40.50.300">
    <property type="entry name" value="P-loop containing nucleotide triphosphate hydrolases"/>
    <property type="match status" value="1"/>
</dbReference>
<name>A0AAV6HNG9_9ERIC</name>
<dbReference type="EMBL" id="JACTNZ010000013">
    <property type="protein sequence ID" value="KAG5515528.1"/>
    <property type="molecule type" value="Genomic_DNA"/>
</dbReference>
<dbReference type="SUPFAM" id="SSF54160">
    <property type="entry name" value="Chromo domain-like"/>
    <property type="match status" value="2"/>
</dbReference>
<accession>A0AAV6HNG9</accession>
<dbReference type="SMART" id="SM00298">
    <property type="entry name" value="CHROMO"/>
    <property type="match status" value="2"/>
</dbReference>
<protein>
    <recommendedName>
        <fullName evidence="12">Helicase protein MOM1</fullName>
    </recommendedName>
</protein>
<evidence type="ECO:0000259" key="8">
    <source>
        <dbReference type="PROSITE" id="PS50013"/>
    </source>
</evidence>
<feature type="region of interest" description="Disordered" evidence="7">
    <location>
        <begin position="229"/>
        <end position="251"/>
    </location>
</feature>
<keyword evidence="4" id="KW-0378">Hydrolase</keyword>
<feature type="compositionally biased region" description="Polar residues" evidence="7">
    <location>
        <begin position="38"/>
        <end position="54"/>
    </location>
</feature>
<dbReference type="PANTHER" id="PTHR35116">
    <property type="entry name" value="HELICASE PROTEIN MOM1"/>
    <property type="match status" value="1"/>
</dbReference>
<feature type="compositionally biased region" description="Basic and acidic residues" evidence="7">
    <location>
        <begin position="71"/>
        <end position="80"/>
    </location>
</feature>
<reference evidence="10 11" key="1">
    <citation type="submission" date="2020-08" db="EMBL/GenBank/DDBJ databases">
        <title>Plant Genome Project.</title>
        <authorList>
            <person name="Zhang R.-G."/>
        </authorList>
    </citation>
    <scope>NUCLEOTIDE SEQUENCE [LARGE SCALE GENOMIC DNA]</scope>
    <source>
        <strain evidence="10">WSP0</strain>
        <tissue evidence="10">Leaf</tissue>
    </source>
</reference>
<dbReference type="InterPro" id="IPR049730">
    <property type="entry name" value="SNF2/RAD54-like_C"/>
</dbReference>
<evidence type="ECO:0000256" key="2">
    <source>
        <dbReference type="ARBA" id="ARBA00022737"/>
    </source>
</evidence>
<evidence type="ECO:0000313" key="10">
    <source>
        <dbReference type="EMBL" id="KAG5515528.1"/>
    </source>
</evidence>
<feature type="compositionally biased region" description="Basic and acidic residues" evidence="7">
    <location>
        <begin position="1"/>
        <end position="18"/>
    </location>
</feature>
<dbReference type="InterPro" id="IPR016197">
    <property type="entry name" value="Chromo-like_dom_sf"/>
</dbReference>
<dbReference type="GO" id="GO:0008270">
    <property type="term" value="F:zinc ion binding"/>
    <property type="evidence" value="ECO:0007669"/>
    <property type="project" value="UniProtKB-KW"/>
</dbReference>
<keyword evidence="3" id="KW-0863">Zinc-finger</keyword>
<proteinExistence type="predicted"/>
<feature type="compositionally biased region" description="Basic and acidic residues" evidence="7">
    <location>
        <begin position="112"/>
        <end position="127"/>
    </location>
</feature>
<keyword evidence="6" id="KW-0175">Coiled coil</keyword>
<evidence type="ECO:0000259" key="9">
    <source>
        <dbReference type="PROSITE" id="PS51194"/>
    </source>
</evidence>